<dbReference type="PROSITE" id="PS50005">
    <property type="entry name" value="TPR"/>
    <property type="match status" value="1"/>
</dbReference>
<sequence>MMEGVSNELTPDLAATIEAANASRDRANMRPTIDFFTDLLRQHPDNPYVQYEVGGAYDTAGLEEDAIPYYERALPGLSGDTRRRCLLQYGSTLRNLGRYDESLEVFTKACQEYPESDALRVFKALTLNAAGRKDKALATLLLVIADRVDSKDVRRYEAAIRGNAADLAGH</sequence>
<evidence type="ECO:0000259" key="2">
    <source>
        <dbReference type="Pfam" id="PF12688"/>
    </source>
</evidence>
<dbReference type="EMBL" id="VIVK01000001">
    <property type="protein sequence ID" value="TWD81357.1"/>
    <property type="molecule type" value="Genomic_DNA"/>
</dbReference>
<dbReference type="Gene3D" id="1.25.40.10">
    <property type="entry name" value="Tetratricopeptide repeat domain"/>
    <property type="match status" value="1"/>
</dbReference>
<evidence type="ECO:0000313" key="3">
    <source>
        <dbReference type="EMBL" id="TWD81357.1"/>
    </source>
</evidence>
<keyword evidence="4" id="KW-1185">Reference proteome</keyword>
<feature type="repeat" description="TPR" evidence="1">
    <location>
        <begin position="83"/>
        <end position="116"/>
    </location>
</feature>
<dbReference type="Pfam" id="PF12688">
    <property type="entry name" value="TPR_5"/>
    <property type="match status" value="1"/>
</dbReference>
<dbReference type="Proteomes" id="UP000318380">
    <property type="component" value="Unassembled WGS sequence"/>
</dbReference>
<dbReference type="InterPro" id="IPR019734">
    <property type="entry name" value="TPR_rpt"/>
</dbReference>
<dbReference type="InterPro" id="IPR011990">
    <property type="entry name" value="TPR-like_helical_dom_sf"/>
</dbReference>
<comment type="caution">
    <text evidence="3">The sequence shown here is derived from an EMBL/GenBank/DDBJ whole genome shotgun (WGS) entry which is preliminary data.</text>
</comment>
<evidence type="ECO:0000313" key="4">
    <source>
        <dbReference type="Proteomes" id="UP000318380"/>
    </source>
</evidence>
<organism evidence="3 4">
    <name type="scientific">Kribbella amoyensis</name>
    <dbReference type="NCBI Taxonomy" id="996641"/>
    <lineage>
        <taxon>Bacteria</taxon>
        <taxon>Bacillati</taxon>
        <taxon>Actinomycetota</taxon>
        <taxon>Actinomycetes</taxon>
        <taxon>Propionibacteriales</taxon>
        <taxon>Kribbellaceae</taxon>
        <taxon>Kribbella</taxon>
    </lineage>
</organism>
<dbReference type="AlphaFoldDB" id="A0A561BR52"/>
<feature type="domain" description="Tetratrico peptide repeat group 5" evidence="2">
    <location>
        <begin position="48"/>
        <end position="148"/>
    </location>
</feature>
<evidence type="ECO:0000256" key="1">
    <source>
        <dbReference type="PROSITE-ProRule" id="PRU00339"/>
    </source>
</evidence>
<proteinExistence type="predicted"/>
<reference evidence="3 4" key="1">
    <citation type="submission" date="2019-06" db="EMBL/GenBank/DDBJ databases">
        <title>Sequencing the genomes of 1000 actinobacteria strains.</title>
        <authorList>
            <person name="Klenk H.-P."/>
        </authorList>
    </citation>
    <scope>NUCLEOTIDE SEQUENCE [LARGE SCALE GENOMIC DNA]</scope>
    <source>
        <strain evidence="3 4">DSM 24683</strain>
    </source>
</reference>
<name>A0A561BR52_9ACTN</name>
<gene>
    <name evidence="3" type="ORF">FB561_2470</name>
</gene>
<dbReference type="OrthoDB" id="193829at2"/>
<keyword evidence="1" id="KW-0802">TPR repeat</keyword>
<accession>A0A561BR52</accession>
<dbReference type="SUPFAM" id="SSF48452">
    <property type="entry name" value="TPR-like"/>
    <property type="match status" value="1"/>
</dbReference>
<dbReference type="InterPro" id="IPR041656">
    <property type="entry name" value="TPR_5"/>
</dbReference>
<protein>
    <submittedName>
        <fullName evidence="3">Tetratricopeptide repeat protein</fullName>
    </submittedName>
</protein>